<dbReference type="InterPro" id="IPR036163">
    <property type="entry name" value="HMA_dom_sf"/>
</dbReference>
<dbReference type="RefSeq" id="WP_004334466.1">
    <property type="nucleotide sequence ID" value="NZ_ACNN01000029.1"/>
</dbReference>
<reference evidence="8 9" key="1">
    <citation type="submission" date="2009-04" db="EMBL/GenBank/DDBJ databases">
        <authorList>
            <person name="Sebastian Y."/>
            <person name="Madupu R."/>
            <person name="Durkin A.S."/>
            <person name="Torralba M."/>
            <person name="Methe B."/>
            <person name="Sutton G.G."/>
            <person name="Strausberg R.L."/>
            <person name="Nelson K.E."/>
        </authorList>
    </citation>
    <scope>NUCLEOTIDE SEQUENCE [LARGE SCALE GENOMIC DNA]</scope>
    <source>
        <strain evidence="9">ATCC 35406 / BCRC 14492 / JCM 8526 / NCTC 13058 / HG 370</strain>
    </source>
</reference>
<dbReference type="AlphaFoldDB" id="C3JC31"/>
<keyword evidence="3" id="KW-0813">Transport</keyword>
<evidence type="ECO:0000313" key="8">
    <source>
        <dbReference type="EMBL" id="EEN82221.1"/>
    </source>
</evidence>
<feature type="transmembrane region" description="Helical" evidence="6">
    <location>
        <begin position="138"/>
        <end position="155"/>
    </location>
</feature>
<dbReference type="GO" id="GO:0005886">
    <property type="term" value="C:plasma membrane"/>
    <property type="evidence" value="ECO:0007669"/>
    <property type="project" value="TreeGrafter"/>
</dbReference>
<dbReference type="EMBL" id="ACNN01000029">
    <property type="protein sequence ID" value="EEN82221.1"/>
    <property type="molecule type" value="Genomic_DNA"/>
</dbReference>
<name>C3JC31_POREA</name>
<dbReference type="InterPro" id="IPR058533">
    <property type="entry name" value="Cation_efflux_TM"/>
</dbReference>
<evidence type="ECO:0000313" key="9">
    <source>
        <dbReference type="Proteomes" id="UP000004295"/>
    </source>
</evidence>
<feature type="transmembrane region" description="Helical" evidence="6">
    <location>
        <begin position="194"/>
        <end position="215"/>
    </location>
</feature>
<evidence type="ECO:0000259" key="7">
    <source>
        <dbReference type="Pfam" id="PF01545"/>
    </source>
</evidence>
<dbReference type="Gene3D" id="1.20.1510.10">
    <property type="entry name" value="Cation efflux protein transmembrane domain"/>
    <property type="match status" value="1"/>
</dbReference>
<dbReference type="STRING" id="553175.POREN0001_0429"/>
<keyword evidence="3" id="KW-0862">Zinc</keyword>
<organism evidence="8 9">
    <name type="scientific">Porphyromonas endodontalis (strain ATCC 35406 / DSM 24491 / JCM 8526 / CCUG 16442 / BCRC 14492 / NCTC 13058 / HG 370)</name>
    <name type="common">Bacteroides endodontalis</name>
    <dbReference type="NCBI Taxonomy" id="553175"/>
    <lineage>
        <taxon>Bacteria</taxon>
        <taxon>Pseudomonadati</taxon>
        <taxon>Bacteroidota</taxon>
        <taxon>Bacteroidia</taxon>
        <taxon>Bacteroidales</taxon>
        <taxon>Porphyromonadaceae</taxon>
        <taxon>Porphyromonas</taxon>
    </lineage>
</organism>
<evidence type="ECO:0000256" key="4">
    <source>
        <dbReference type="ARBA" id="ARBA00022989"/>
    </source>
</evidence>
<comment type="subcellular location">
    <subcellularLocation>
        <location evidence="1">Membrane</location>
        <topology evidence="1">Multi-pass membrane protein</topology>
    </subcellularLocation>
</comment>
<gene>
    <name evidence="8" type="ORF">POREN0001_0429</name>
</gene>
<feature type="transmembrane region" description="Helical" evidence="6">
    <location>
        <begin position="259"/>
        <end position="277"/>
    </location>
</feature>
<dbReference type="SUPFAM" id="SSF161111">
    <property type="entry name" value="Cation efflux protein transmembrane domain-like"/>
    <property type="match status" value="1"/>
</dbReference>
<keyword evidence="3" id="KW-0406">Ion transport</keyword>
<dbReference type="SUPFAM" id="SSF55008">
    <property type="entry name" value="HMA, heavy metal-associated domain"/>
    <property type="match status" value="1"/>
</dbReference>
<dbReference type="Proteomes" id="UP000004295">
    <property type="component" value="Unassembled WGS sequence"/>
</dbReference>
<feature type="transmembrane region" description="Helical" evidence="6">
    <location>
        <begin position="104"/>
        <end position="126"/>
    </location>
</feature>
<proteinExistence type="predicted"/>
<comment type="caution">
    <text evidence="8">The sequence shown here is derived from an EMBL/GenBank/DDBJ whole genome shotgun (WGS) entry which is preliminary data.</text>
</comment>
<dbReference type="GO" id="GO:0046872">
    <property type="term" value="F:metal ion binding"/>
    <property type="evidence" value="ECO:0007669"/>
    <property type="project" value="InterPro"/>
</dbReference>
<dbReference type="GO" id="GO:0005385">
    <property type="term" value="F:zinc ion transmembrane transporter activity"/>
    <property type="evidence" value="ECO:0007669"/>
    <property type="project" value="TreeGrafter"/>
</dbReference>
<evidence type="ECO:0000256" key="2">
    <source>
        <dbReference type="ARBA" id="ARBA00022692"/>
    </source>
</evidence>
<keyword evidence="3" id="KW-0864">Zinc transport</keyword>
<feature type="transmembrane region" description="Helical" evidence="6">
    <location>
        <begin position="236"/>
        <end position="253"/>
    </location>
</feature>
<dbReference type="Pfam" id="PF01545">
    <property type="entry name" value="Cation_efflux"/>
    <property type="match status" value="1"/>
</dbReference>
<feature type="transmembrane region" description="Helical" evidence="6">
    <location>
        <begin position="162"/>
        <end position="179"/>
    </location>
</feature>
<evidence type="ECO:0000256" key="6">
    <source>
        <dbReference type="SAM" id="Phobius"/>
    </source>
</evidence>
<keyword evidence="2 6" id="KW-0812">Transmembrane</keyword>
<dbReference type="InterPro" id="IPR050681">
    <property type="entry name" value="CDF/SLC30A"/>
</dbReference>
<keyword evidence="5 6" id="KW-0472">Membrane</keyword>
<dbReference type="PANTHER" id="PTHR11562">
    <property type="entry name" value="CATION EFFLUX PROTEIN/ ZINC TRANSPORTER"/>
    <property type="match status" value="1"/>
</dbReference>
<accession>C3JC31</accession>
<evidence type="ECO:0000256" key="5">
    <source>
        <dbReference type="ARBA" id="ARBA00023136"/>
    </source>
</evidence>
<sequence length="281" mass="31002">MRQTIYRVDAMDCPCEEQLIRMKLAGIEGIHLMQFDLEKREVTLYHETEEGRITTALDTLRLGSHLLSSTESTTIPNTMVPHEAACSCSCVEGNETKEKTERRALWFVLIINFGCFLLESITGYIGESMGLLADGMDMLADSVVYTLALLAVGTSAQRQRRVAGIAGGIQLILALWGIYEVTMRVIHFSGIPSMWLMIGISLIALTGNTVSLLILNHSNRKGAHMEASRIFTSADILVNIGVIASAVCVTLTHSPYPDLIIGILIFLLVLRSAWRIFRLAC</sequence>
<keyword evidence="9" id="KW-1185">Reference proteome</keyword>
<dbReference type="GeneID" id="93365788"/>
<evidence type="ECO:0000256" key="1">
    <source>
        <dbReference type="ARBA" id="ARBA00004141"/>
    </source>
</evidence>
<dbReference type="InterPro" id="IPR027469">
    <property type="entry name" value="Cation_efflux_TMD_sf"/>
</dbReference>
<dbReference type="PANTHER" id="PTHR11562:SF17">
    <property type="entry name" value="RE54080P-RELATED"/>
    <property type="match status" value="1"/>
</dbReference>
<dbReference type="eggNOG" id="COG1230">
    <property type="taxonomic scope" value="Bacteria"/>
</dbReference>
<keyword evidence="4 6" id="KW-1133">Transmembrane helix</keyword>
<protein>
    <recommendedName>
        <fullName evidence="7">Cation efflux protein transmembrane domain-containing protein</fullName>
    </recommendedName>
</protein>
<evidence type="ECO:0000256" key="3">
    <source>
        <dbReference type="ARBA" id="ARBA00022906"/>
    </source>
</evidence>
<feature type="domain" description="Cation efflux protein transmembrane" evidence="7">
    <location>
        <begin position="105"/>
        <end position="278"/>
    </location>
</feature>